<accession>A0A9W9IL53</accession>
<evidence type="ECO:0000313" key="2">
    <source>
        <dbReference type="Proteomes" id="UP001150879"/>
    </source>
</evidence>
<dbReference type="EMBL" id="JAPQKP010000008">
    <property type="protein sequence ID" value="KAJ5181123.1"/>
    <property type="molecule type" value="Genomic_DNA"/>
</dbReference>
<protein>
    <submittedName>
        <fullName evidence="1">Uncharacterized protein</fullName>
    </submittedName>
</protein>
<name>A0A9W9IL53_9EURO</name>
<keyword evidence="2" id="KW-1185">Reference proteome</keyword>
<proteinExistence type="predicted"/>
<reference evidence="1" key="1">
    <citation type="submission" date="2022-11" db="EMBL/GenBank/DDBJ databases">
        <authorList>
            <person name="Petersen C."/>
        </authorList>
    </citation>
    <scope>NUCLEOTIDE SEQUENCE</scope>
    <source>
        <strain evidence="1">IBT 16849</strain>
    </source>
</reference>
<comment type="caution">
    <text evidence="1">The sequence shown here is derived from an EMBL/GenBank/DDBJ whole genome shotgun (WGS) entry which is preliminary data.</text>
</comment>
<evidence type="ECO:0000313" key="1">
    <source>
        <dbReference type="EMBL" id="KAJ5181123.1"/>
    </source>
</evidence>
<reference evidence="1" key="2">
    <citation type="journal article" date="2023" name="IMA Fungus">
        <title>Comparative genomic study of the Penicillium genus elucidates a diverse pangenome and 15 lateral gene transfer events.</title>
        <authorList>
            <person name="Petersen C."/>
            <person name="Sorensen T."/>
            <person name="Nielsen M.R."/>
            <person name="Sondergaard T.E."/>
            <person name="Sorensen J.L."/>
            <person name="Fitzpatrick D.A."/>
            <person name="Frisvad J.C."/>
            <person name="Nielsen K.L."/>
        </authorList>
    </citation>
    <scope>NUCLEOTIDE SEQUENCE</scope>
    <source>
        <strain evidence="1">IBT 16849</strain>
    </source>
</reference>
<sequence>MQCPRYTIPRTKLWEQLWAVGIKEMDYDKIISHPQATRYMVNFMHRTGLLQQF</sequence>
<dbReference type="Proteomes" id="UP001150879">
    <property type="component" value="Unassembled WGS sequence"/>
</dbReference>
<gene>
    <name evidence="1" type="ORF">N7472_011083</name>
</gene>
<organism evidence="1 2">
    <name type="scientific">Penicillium cf. griseofulvum</name>
    <dbReference type="NCBI Taxonomy" id="2972120"/>
    <lineage>
        <taxon>Eukaryota</taxon>
        <taxon>Fungi</taxon>
        <taxon>Dikarya</taxon>
        <taxon>Ascomycota</taxon>
        <taxon>Pezizomycotina</taxon>
        <taxon>Eurotiomycetes</taxon>
        <taxon>Eurotiomycetidae</taxon>
        <taxon>Eurotiales</taxon>
        <taxon>Aspergillaceae</taxon>
        <taxon>Penicillium</taxon>
    </lineage>
</organism>
<dbReference type="AlphaFoldDB" id="A0A9W9IL53"/>